<evidence type="ECO:0000259" key="3">
    <source>
        <dbReference type="Pfam" id="PF00496"/>
    </source>
</evidence>
<name>A0A919YJ12_9BACL</name>
<organism evidence="4 5">
    <name type="scientific">Paenibacillus azoreducens</name>
    <dbReference type="NCBI Taxonomy" id="116718"/>
    <lineage>
        <taxon>Bacteria</taxon>
        <taxon>Bacillati</taxon>
        <taxon>Bacillota</taxon>
        <taxon>Bacilli</taxon>
        <taxon>Bacillales</taxon>
        <taxon>Paenibacillaceae</taxon>
        <taxon>Paenibacillus</taxon>
    </lineage>
</organism>
<dbReference type="PROSITE" id="PS51257">
    <property type="entry name" value="PROKAR_LIPOPROTEIN"/>
    <property type="match status" value="1"/>
</dbReference>
<dbReference type="Gene3D" id="3.10.105.10">
    <property type="entry name" value="Dipeptide-binding Protein, Domain 3"/>
    <property type="match status" value="1"/>
</dbReference>
<dbReference type="GO" id="GO:0043190">
    <property type="term" value="C:ATP-binding cassette (ABC) transporter complex"/>
    <property type="evidence" value="ECO:0007669"/>
    <property type="project" value="InterPro"/>
</dbReference>
<evidence type="ECO:0000313" key="4">
    <source>
        <dbReference type="EMBL" id="GIO50195.1"/>
    </source>
</evidence>
<feature type="region of interest" description="Disordered" evidence="1">
    <location>
        <begin position="24"/>
        <end position="84"/>
    </location>
</feature>
<feature type="compositionally biased region" description="Basic and acidic residues" evidence="1">
    <location>
        <begin position="37"/>
        <end position="65"/>
    </location>
</feature>
<dbReference type="CDD" id="cd00995">
    <property type="entry name" value="PBP2_NikA_DppA_OppA_like"/>
    <property type="match status" value="1"/>
</dbReference>
<proteinExistence type="predicted"/>
<dbReference type="AlphaFoldDB" id="A0A919YJ12"/>
<accession>A0A919YJ12</accession>
<keyword evidence="2" id="KW-0732">Signal</keyword>
<gene>
    <name evidence="4" type="primary">appA</name>
    <name evidence="4" type="ORF">J34TS1_49600</name>
</gene>
<dbReference type="InterPro" id="IPR030678">
    <property type="entry name" value="Peptide/Ni-bd"/>
</dbReference>
<reference evidence="4 5" key="1">
    <citation type="submission" date="2021-03" db="EMBL/GenBank/DDBJ databases">
        <title>Antimicrobial resistance genes in bacteria isolated from Japanese honey, and their potential for conferring macrolide and lincosamide resistance in the American foulbrood pathogen Paenibacillus larvae.</title>
        <authorList>
            <person name="Okamoto M."/>
            <person name="Kumagai M."/>
            <person name="Kanamori H."/>
            <person name="Takamatsu D."/>
        </authorList>
    </citation>
    <scope>NUCLEOTIDE SEQUENCE [LARGE SCALE GENOMIC DNA]</scope>
    <source>
        <strain evidence="4 5">J34TS1</strain>
    </source>
</reference>
<dbReference type="EMBL" id="BORT01000029">
    <property type="protein sequence ID" value="GIO50195.1"/>
    <property type="molecule type" value="Genomic_DNA"/>
</dbReference>
<dbReference type="InterPro" id="IPR039424">
    <property type="entry name" value="SBP_5"/>
</dbReference>
<dbReference type="Gene3D" id="3.40.190.10">
    <property type="entry name" value="Periplasmic binding protein-like II"/>
    <property type="match status" value="1"/>
</dbReference>
<dbReference type="Pfam" id="PF00496">
    <property type="entry name" value="SBP_bac_5"/>
    <property type="match status" value="1"/>
</dbReference>
<feature type="compositionally biased region" description="Low complexity" evidence="1">
    <location>
        <begin position="74"/>
        <end position="84"/>
    </location>
</feature>
<keyword evidence="5" id="KW-1185">Reference proteome</keyword>
<feature type="signal peptide" evidence="2">
    <location>
        <begin position="1"/>
        <end position="20"/>
    </location>
</feature>
<dbReference type="PIRSF" id="PIRSF002741">
    <property type="entry name" value="MppA"/>
    <property type="match status" value="1"/>
</dbReference>
<dbReference type="PANTHER" id="PTHR30290:SF81">
    <property type="entry name" value="OLIGOPEPTIDE-BINDING PROTEIN OPPA"/>
    <property type="match status" value="1"/>
</dbReference>
<sequence length="597" mass="66519">MKRKLSLFLVSLMMFGGLLAGCGGGDKGADPAPTEQANKDNAGEKKTDDAEKKDDEKKDDAKTDDATQNEGVFPATDPAASPAAATNRKDTLIVGMTAPKGIFNPFYGETAYDNYVIKALFNSFTEVQKDGTYANSLAEKIDVSDDGLKYTFHLKPGIKYSDGTPMTVKDYVFAVKVLCDGAYDGPSDMMSVKIKGAQEYHDGKAKDISGIKVIDDNTVEVTVLEPQAMTKDSLGTVWMVPESYYGKGYKQGDLESIKALNNKPIGSGQYVLTKFAPGQEVDLTANPNYFLGAPKVKNVVFKTTTDETKMAMLQSGETDMDLFTTNMEDNLGEIQSSGFFNTTIFPTNGYGYVAFNIKQKRFQDVKVRQALVYGLNRKEIVEGVYGKYADVINIPQSKVSWAYTNENINPYEFNMDKAKQLLDEAGWKVGADGIREKDGEKFKINFSAQADNTVVNALIPIMTQNYKELGIDLVSETLDFNAIMDKKNKGDYEMYFAAWGLTADPDTTIYITNGAQNKSGYSNKKVDDLMEKARKELDQNKRKELYKEMYQVINNDVPCIFMYQRRDMWPINARVKGFDLAPYKDFSYGLYNVEIPQ</sequence>
<dbReference type="SUPFAM" id="SSF53850">
    <property type="entry name" value="Periplasmic binding protein-like II"/>
    <property type="match status" value="1"/>
</dbReference>
<dbReference type="Proteomes" id="UP000682811">
    <property type="component" value="Unassembled WGS sequence"/>
</dbReference>
<comment type="caution">
    <text evidence="4">The sequence shown here is derived from an EMBL/GenBank/DDBJ whole genome shotgun (WGS) entry which is preliminary data.</text>
</comment>
<dbReference type="GO" id="GO:0042597">
    <property type="term" value="C:periplasmic space"/>
    <property type="evidence" value="ECO:0007669"/>
    <property type="project" value="UniProtKB-ARBA"/>
</dbReference>
<dbReference type="GO" id="GO:0015833">
    <property type="term" value="P:peptide transport"/>
    <property type="evidence" value="ECO:0007669"/>
    <property type="project" value="TreeGrafter"/>
</dbReference>
<feature type="chain" id="PRO_5039412948" evidence="2">
    <location>
        <begin position="21"/>
        <end position="597"/>
    </location>
</feature>
<dbReference type="InterPro" id="IPR000914">
    <property type="entry name" value="SBP_5_dom"/>
</dbReference>
<evidence type="ECO:0000256" key="2">
    <source>
        <dbReference type="SAM" id="SignalP"/>
    </source>
</evidence>
<dbReference type="Gene3D" id="3.90.76.10">
    <property type="entry name" value="Dipeptide-binding Protein, Domain 1"/>
    <property type="match status" value="1"/>
</dbReference>
<protein>
    <submittedName>
        <fullName evidence="4">Peptide-binding protein</fullName>
    </submittedName>
</protein>
<dbReference type="GO" id="GO:1904680">
    <property type="term" value="F:peptide transmembrane transporter activity"/>
    <property type="evidence" value="ECO:0007669"/>
    <property type="project" value="TreeGrafter"/>
</dbReference>
<dbReference type="PANTHER" id="PTHR30290">
    <property type="entry name" value="PERIPLASMIC BINDING COMPONENT OF ABC TRANSPORTER"/>
    <property type="match status" value="1"/>
</dbReference>
<feature type="domain" description="Solute-binding protein family 5" evidence="3">
    <location>
        <begin position="134"/>
        <end position="518"/>
    </location>
</feature>
<evidence type="ECO:0000313" key="5">
    <source>
        <dbReference type="Proteomes" id="UP000682811"/>
    </source>
</evidence>
<evidence type="ECO:0000256" key="1">
    <source>
        <dbReference type="SAM" id="MobiDB-lite"/>
    </source>
</evidence>